<sequence>MRIHKEGHSMLTKTLLLMVAVLAILFFFTPLYVYGASIIVFGLLYIFLLRFFRFPHRPQLADDGVLYAPADGTVVVIEKTFEDEFFKDERIQVSIFMSVWNVHINWYPIKGIVEYFRHHHGKFMVAWHPKSSTENERTTVVINNGSTKILLRQIAGLLARRIVCYAKEGEKIEQNQQMGFIKFGSRVDIFLPVGTKVEVSLNQKTVGSQTVIARLK</sequence>
<keyword evidence="3 11" id="KW-0210">Decarboxylase</keyword>
<feature type="active site" description="Schiff-base intermediate with substrate; via pyruvic acid" evidence="11">
    <location>
        <position position="185"/>
    </location>
</feature>
<comment type="pathway">
    <text evidence="11">Phospholipid metabolism; phosphatidylethanolamine biosynthesis; phosphatidylethanolamine from CDP-diacylglycerol: step 2/2.</text>
</comment>
<evidence type="ECO:0000313" key="14">
    <source>
        <dbReference type="Proteomes" id="UP000294830"/>
    </source>
</evidence>
<dbReference type="InterPro" id="IPR033175">
    <property type="entry name" value="PSD-A"/>
</dbReference>
<dbReference type="HAMAP" id="MF_00664">
    <property type="entry name" value="PS_decarb_PSD_A"/>
    <property type="match status" value="1"/>
</dbReference>
<dbReference type="UniPathway" id="UPA00558">
    <property type="reaction ID" value="UER00616"/>
</dbReference>
<comment type="PTM">
    <text evidence="11">Is synthesized initially as an inactive proenzyme. Formation of the active enzyme involves a self-maturation process in which the active site pyruvoyl group is generated from an internal serine residue via an autocatalytic post-translational modification. Two non-identical subunits are generated from the proenzyme in this reaction, and the pyruvate is formed at the N-terminus of the alpha chain, which is derived from the carboxyl end of the proenzyme. The post-translation cleavage follows an unusual pathway, termed non-hydrolytic serinolysis, in which the side chain hydroxyl group of the serine supplies its oxygen atom to form the C-terminus of the beta chain, while the remainder of the serine residue undergoes an oxidative deamination to produce ammonia and the pyruvoyl prosthetic group on the alpha chain.</text>
</comment>
<evidence type="ECO:0000256" key="1">
    <source>
        <dbReference type="ARBA" id="ARBA00022475"/>
    </source>
</evidence>
<dbReference type="GO" id="GO:0004609">
    <property type="term" value="F:phosphatidylserine decarboxylase activity"/>
    <property type="evidence" value="ECO:0007669"/>
    <property type="project" value="UniProtKB-UniRule"/>
</dbReference>
<evidence type="ECO:0000256" key="8">
    <source>
        <dbReference type="ARBA" id="ARBA00023239"/>
    </source>
</evidence>
<dbReference type="AlphaFoldDB" id="A0A4V2RQW8"/>
<keyword evidence="7 11" id="KW-0594">Phospholipid biosynthesis</keyword>
<evidence type="ECO:0000256" key="11">
    <source>
        <dbReference type="HAMAP-Rule" id="MF_00664"/>
    </source>
</evidence>
<reference evidence="13 14" key="1">
    <citation type="submission" date="2019-03" db="EMBL/GenBank/DDBJ databases">
        <title>Genomic Encyclopedia of Archaeal and Bacterial Type Strains, Phase II (KMG-II): from individual species to whole genera.</title>
        <authorList>
            <person name="Goeker M."/>
        </authorList>
    </citation>
    <scope>NUCLEOTIDE SEQUENCE [LARGE SCALE GENOMIC DNA]</scope>
    <source>
        <strain evidence="13 14">RL-C</strain>
    </source>
</reference>
<feature type="modified residue" description="Pyruvic acid (Ser); by autocatalysis" evidence="11">
    <location>
        <position position="185"/>
    </location>
</feature>
<dbReference type="EC" id="4.1.1.65" evidence="11"/>
<evidence type="ECO:0000256" key="5">
    <source>
        <dbReference type="ARBA" id="ARBA00023136"/>
    </source>
</evidence>
<proteinExistence type="inferred from homology"/>
<feature type="chain" id="PRO_5023524957" description="Phosphatidylserine decarboxylase beta chain" evidence="11">
    <location>
        <begin position="1"/>
        <end position="184"/>
    </location>
</feature>
<dbReference type="InterPro" id="IPR003817">
    <property type="entry name" value="PS_Dcarbxylase"/>
</dbReference>
<keyword evidence="8 11" id="KW-0456">Lyase</keyword>
<organism evidence="13 14">
    <name type="scientific">Acetobacteroides hydrogenigenes</name>
    <dbReference type="NCBI Taxonomy" id="979970"/>
    <lineage>
        <taxon>Bacteria</taxon>
        <taxon>Pseudomonadati</taxon>
        <taxon>Bacteroidota</taxon>
        <taxon>Bacteroidia</taxon>
        <taxon>Bacteroidales</taxon>
        <taxon>Rikenellaceae</taxon>
        <taxon>Acetobacteroides</taxon>
    </lineage>
</organism>
<dbReference type="PANTHER" id="PTHR35809">
    <property type="entry name" value="ARCHAETIDYLSERINE DECARBOXYLASE PROENZYME-RELATED"/>
    <property type="match status" value="1"/>
</dbReference>
<comment type="cofactor">
    <cofactor evidence="11">
        <name>pyruvate</name>
        <dbReference type="ChEBI" id="CHEBI:15361"/>
    </cofactor>
    <text evidence="11">Binds 1 pyruvoyl group covalently per subunit.</text>
</comment>
<keyword evidence="2 11" id="KW-0444">Lipid biosynthesis</keyword>
<keyword evidence="1 11" id="KW-1003">Cell membrane</keyword>
<feature type="chain" id="PRO_5023524959" description="Phosphatidylserine decarboxylase alpha chain" evidence="11">
    <location>
        <begin position="185"/>
        <end position="216"/>
    </location>
</feature>
<keyword evidence="10 11" id="KW-0670">Pyruvate</keyword>
<evidence type="ECO:0000256" key="6">
    <source>
        <dbReference type="ARBA" id="ARBA00023145"/>
    </source>
</evidence>
<evidence type="ECO:0000313" key="13">
    <source>
        <dbReference type="EMBL" id="TCN73141.1"/>
    </source>
</evidence>
<comment type="subunit">
    <text evidence="11">Heterodimer of a large membrane-associated beta subunit and a small pyruvoyl-containing alpha subunit.</text>
</comment>
<comment type="caution">
    <text evidence="13">The sequence shown here is derived from an EMBL/GenBank/DDBJ whole genome shotgun (WGS) entry which is preliminary data.</text>
</comment>
<dbReference type="PANTHER" id="PTHR35809:SF1">
    <property type="entry name" value="ARCHAETIDYLSERINE DECARBOXYLASE PROENZYME-RELATED"/>
    <property type="match status" value="1"/>
</dbReference>
<dbReference type="RefSeq" id="WP_131837918.1">
    <property type="nucleotide sequence ID" value="NZ_SLWB01000001.1"/>
</dbReference>
<evidence type="ECO:0000256" key="9">
    <source>
        <dbReference type="ARBA" id="ARBA00023264"/>
    </source>
</evidence>
<evidence type="ECO:0000256" key="3">
    <source>
        <dbReference type="ARBA" id="ARBA00022793"/>
    </source>
</evidence>
<comment type="similarity">
    <text evidence="11">Belongs to the phosphatidylserine decarboxylase family. PSD-A subfamily.</text>
</comment>
<keyword evidence="6 11" id="KW-0865">Zymogen</keyword>
<accession>A0A4V2RQW8</accession>
<name>A0A4V2RQW8_9BACT</name>
<evidence type="ECO:0000256" key="10">
    <source>
        <dbReference type="ARBA" id="ARBA00023317"/>
    </source>
</evidence>
<evidence type="ECO:0000256" key="2">
    <source>
        <dbReference type="ARBA" id="ARBA00022516"/>
    </source>
</evidence>
<dbReference type="NCBIfam" id="NF003678">
    <property type="entry name" value="PRK05305.1-2"/>
    <property type="match status" value="1"/>
</dbReference>
<evidence type="ECO:0000256" key="12">
    <source>
        <dbReference type="SAM" id="Phobius"/>
    </source>
</evidence>
<comment type="catalytic activity">
    <reaction evidence="11">
        <text>a 1,2-diacyl-sn-glycero-3-phospho-L-serine + H(+) = a 1,2-diacyl-sn-glycero-3-phosphoethanolamine + CO2</text>
        <dbReference type="Rhea" id="RHEA:20828"/>
        <dbReference type="ChEBI" id="CHEBI:15378"/>
        <dbReference type="ChEBI" id="CHEBI:16526"/>
        <dbReference type="ChEBI" id="CHEBI:57262"/>
        <dbReference type="ChEBI" id="CHEBI:64612"/>
        <dbReference type="EC" id="4.1.1.65"/>
    </reaction>
</comment>
<comment type="subcellular location">
    <subcellularLocation>
        <location evidence="11">Cell membrane</location>
        <topology evidence="11">Peripheral membrane protein</topology>
    </subcellularLocation>
</comment>
<dbReference type="EMBL" id="SLWB01000001">
    <property type="protein sequence ID" value="TCN73141.1"/>
    <property type="molecule type" value="Genomic_DNA"/>
</dbReference>
<keyword evidence="9 11" id="KW-1208">Phospholipid metabolism</keyword>
<comment type="function">
    <text evidence="11">Catalyzes the formation of phosphatidylethanolamine (PtdEtn) from phosphatidylserine (PtdSer).</text>
</comment>
<dbReference type="Proteomes" id="UP000294830">
    <property type="component" value="Unassembled WGS sequence"/>
</dbReference>
<keyword evidence="14" id="KW-1185">Reference proteome</keyword>
<keyword evidence="5 11" id="KW-0472">Membrane</keyword>
<protein>
    <recommendedName>
        <fullName evidence="11">Phosphatidylserine decarboxylase proenzyme</fullName>
        <ecNumber evidence="11">4.1.1.65</ecNumber>
    </recommendedName>
    <component>
        <recommendedName>
            <fullName evidence="11">Phosphatidylserine decarboxylase alpha chain</fullName>
        </recommendedName>
    </component>
    <component>
        <recommendedName>
            <fullName evidence="11">Phosphatidylserine decarboxylase beta chain</fullName>
        </recommendedName>
    </component>
</protein>
<gene>
    <name evidence="11" type="primary">psd</name>
    <name evidence="13" type="ORF">CLV25_101360</name>
</gene>
<dbReference type="GO" id="GO:0005886">
    <property type="term" value="C:plasma membrane"/>
    <property type="evidence" value="ECO:0007669"/>
    <property type="project" value="UniProtKB-SubCell"/>
</dbReference>
<dbReference type="OrthoDB" id="9790893at2"/>
<feature type="transmembrane region" description="Helical" evidence="12">
    <location>
        <begin position="12"/>
        <end position="28"/>
    </location>
</feature>
<dbReference type="Pfam" id="PF02666">
    <property type="entry name" value="PS_Dcarbxylase"/>
    <property type="match status" value="1"/>
</dbReference>
<evidence type="ECO:0000256" key="7">
    <source>
        <dbReference type="ARBA" id="ARBA00023209"/>
    </source>
</evidence>
<keyword evidence="12" id="KW-0812">Transmembrane</keyword>
<dbReference type="GO" id="GO:0006646">
    <property type="term" value="P:phosphatidylethanolamine biosynthetic process"/>
    <property type="evidence" value="ECO:0007669"/>
    <property type="project" value="UniProtKB-UniRule"/>
</dbReference>
<evidence type="ECO:0000256" key="4">
    <source>
        <dbReference type="ARBA" id="ARBA00023098"/>
    </source>
</evidence>
<keyword evidence="12" id="KW-1133">Transmembrane helix</keyword>
<keyword evidence="4 11" id="KW-0443">Lipid metabolism</keyword>
<feature type="site" description="Cleavage (non-hydrolytic); by autocatalysis" evidence="11">
    <location>
        <begin position="184"/>
        <end position="185"/>
    </location>
</feature>